<name>A0ABY5PDQ9_9ACTN</name>
<dbReference type="Gene3D" id="2.30.40.10">
    <property type="entry name" value="Urease, subunit C, domain 1"/>
    <property type="match status" value="1"/>
</dbReference>
<reference evidence="3" key="1">
    <citation type="submission" date="2021-11" db="EMBL/GenBank/DDBJ databases">
        <title>Cultivation dependent microbiological survey of springs from the worlds oldest radium mine currently devoted to the extraction of radon-saturated water.</title>
        <authorList>
            <person name="Kapinusova G."/>
            <person name="Smrhova T."/>
            <person name="Strejcek M."/>
            <person name="Suman J."/>
            <person name="Jani K."/>
            <person name="Pajer P."/>
            <person name="Uhlik O."/>
        </authorList>
    </citation>
    <scope>NUCLEOTIDE SEQUENCE [LARGE SCALE GENOMIC DNA]</scope>
    <source>
        <strain evidence="3">J379</strain>
    </source>
</reference>
<protein>
    <submittedName>
        <fullName evidence="2">Dihydroorotase family protein</fullName>
    </submittedName>
</protein>
<dbReference type="SUPFAM" id="SSF51338">
    <property type="entry name" value="Composite domain of metallo-dependent hydrolases"/>
    <property type="match status" value="1"/>
</dbReference>
<dbReference type="Pfam" id="PF01979">
    <property type="entry name" value="Amidohydro_1"/>
    <property type="match status" value="1"/>
</dbReference>
<dbReference type="PANTHER" id="PTHR43668:SF2">
    <property type="entry name" value="ALLANTOINASE"/>
    <property type="match status" value="1"/>
</dbReference>
<gene>
    <name evidence="2" type="ORF">LRS13_19355</name>
</gene>
<dbReference type="RefSeq" id="WP_353863344.1">
    <property type="nucleotide sequence ID" value="NZ_CP088295.1"/>
</dbReference>
<accession>A0ABY5PDQ9</accession>
<dbReference type="Gene3D" id="3.20.20.140">
    <property type="entry name" value="Metal-dependent hydrolases"/>
    <property type="match status" value="1"/>
</dbReference>
<proteinExistence type="predicted"/>
<organism evidence="2 3">
    <name type="scientific">Svornostia abyssi</name>
    <dbReference type="NCBI Taxonomy" id="2898438"/>
    <lineage>
        <taxon>Bacteria</taxon>
        <taxon>Bacillati</taxon>
        <taxon>Actinomycetota</taxon>
        <taxon>Thermoleophilia</taxon>
        <taxon>Solirubrobacterales</taxon>
        <taxon>Baekduiaceae</taxon>
        <taxon>Svornostia</taxon>
    </lineage>
</organism>
<sequence length="445" mass="47347">MLEIADALLVTPAGRRHGTIVVGDDGRIAELRDRPSGRASRVIDADGLVALPGMVDQHVHFMEPGPTAREDFAHGSAAAAVAGVTCVAEHTHGWPVTTPALLREKTAHLEGRSLVDYALGAHATPDTLEDAGALRDAGAAFVKAFTCTTHGIEGLDPDQQLRLLRACAEAGMRVLAHCEDESITAGAERRLRHALRDDYGVLPAWRSSEAELTAVVVTALLARLTRARLTIAHASQPEVVELVLRERARGAALDVETCPQYLLLDEDDVVAHGPTRKFTPPARPAPAQEELWDLLRDGAVALLSSDHAPSTLAQKAEGDIFDCPFGLPGIDTTLPLMLDAVHRGRLDYERLVAVYSAGPAAALGLGAHKGALAVGHDADIALIDPTARRTLRDEDVRSKAGWTPYAGRDVHGGVAMTFVRGTLVAEHGEVVADPGAGRWARPILR</sequence>
<keyword evidence="3" id="KW-1185">Reference proteome</keyword>
<dbReference type="SUPFAM" id="SSF51556">
    <property type="entry name" value="Metallo-dependent hydrolases"/>
    <property type="match status" value="1"/>
</dbReference>
<dbReference type="Proteomes" id="UP001058860">
    <property type="component" value="Chromosome"/>
</dbReference>
<dbReference type="InterPro" id="IPR050138">
    <property type="entry name" value="DHOase/Allantoinase_Hydrolase"/>
</dbReference>
<dbReference type="InterPro" id="IPR006680">
    <property type="entry name" value="Amidohydro-rel"/>
</dbReference>
<dbReference type="EMBL" id="CP088295">
    <property type="protein sequence ID" value="UUY02821.1"/>
    <property type="molecule type" value="Genomic_DNA"/>
</dbReference>
<evidence type="ECO:0000313" key="2">
    <source>
        <dbReference type="EMBL" id="UUY02821.1"/>
    </source>
</evidence>
<evidence type="ECO:0000259" key="1">
    <source>
        <dbReference type="Pfam" id="PF01979"/>
    </source>
</evidence>
<dbReference type="InterPro" id="IPR032466">
    <property type="entry name" value="Metal_Hydrolase"/>
</dbReference>
<dbReference type="InterPro" id="IPR011059">
    <property type="entry name" value="Metal-dep_hydrolase_composite"/>
</dbReference>
<feature type="domain" description="Amidohydrolase-related" evidence="1">
    <location>
        <begin position="50"/>
        <end position="424"/>
    </location>
</feature>
<dbReference type="PANTHER" id="PTHR43668">
    <property type="entry name" value="ALLANTOINASE"/>
    <property type="match status" value="1"/>
</dbReference>
<evidence type="ECO:0000313" key="3">
    <source>
        <dbReference type="Proteomes" id="UP001058860"/>
    </source>
</evidence>